<dbReference type="Proteomes" id="UP001321786">
    <property type="component" value="Chromosome"/>
</dbReference>
<dbReference type="Gene3D" id="3.90.550.10">
    <property type="entry name" value="Spore Coat Polysaccharide Biosynthesis Protein SpsA, Chain A"/>
    <property type="match status" value="1"/>
</dbReference>
<feature type="domain" description="Nucleotidyl transferase" evidence="1">
    <location>
        <begin position="130"/>
        <end position="353"/>
    </location>
</feature>
<keyword evidence="3" id="KW-1185">Reference proteome</keyword>
<organism evidence="2 3">
    <name type="scientific">Helicovermis profundi</name>
    <dbReference type="NCBI Taxonomy" id="3065157"/>
    <lineage>
        <taxon>Bacteria</taxon>
        <taxon>Bacillati</taxon>
        <taxon>Bacillota</taxon>
        <taxon>Clostridia</taxon>
        <taxon>Helicovermis</taxon>
    </lineage>
</organism>
<sequence>MPLKRGVKMEVIEFLIDEEATMLEAMQQLDSVAKKVLFITRNGCFVASITDGDIRRWILKKGNLDTKVRKIANYNPKYLLEEDKIKAKEFMKKHSIEALPILDKNNNILSVVLWNDEEVEPQRILEVPVIIMAGGLGKRLYPYTKILPKPLIPIGEIPIVEHIMNRFNRYGGDQFYLVVNHKKNMIKAYFNEIEKAYKVDYIDEDKPLGTGGGLSLLKGKINSTFILSNCDILIEEDYEKIYNYHKKEKNLITMVCSLKNIKIPYGVIEISETGEIESMKEKPEMSFFTNTGMYIVEPKIIEELEEDTAIGFPDIIEQYKAKGEKIGIYPISENSWMDMGQLDEMEEMRRRLENE</sequence>
<accession>A0AAU9EZ17</accession>
<dbReference type="KEGG" id="hprf:HLPR_26810"/>
<reference evidence="2 3" key="1">
    <citation type="submission" date="2023-08" db="EMBL/GenBank/DDBJ databases">
        <title>Helicovermis profunda gen. nov., sp. nov., a novel mesophilic, fermentative bacterium within the Bacillota from a deep-sea hydrothermal vent chimney.</title>
        <authorList>
            <person name="Miyazaki U."/>
            <person name="Mizutani D."/>
            <person name="Hashimoto Y."/>
            <person name="Tame A."/>
            <person name="Sawayama S."/>
            <person name="Miyazaki J."/>
            <person name="Takai K."/>
            <person name="Nakagawa S."/>
        </authorList>
    </citation>
    <scope>NUCLEOTIDE SEQUENCE [LARGE SCALE GENOMIC DNA]</scope>
    <source>
        <strain evidence="2 3">S502</strain>
    </source>
</reference>
<dbReference type="InterPro" id="IPR005835">
    <property type="entry name" value="NTP_transferase_dom"/>
</dbReference>
<protein>
    <submittedName>
        <fullName evidence="2">Nucleotidyltransferase family protein</fullName>
    </submittedName>
</protein>
<dbReference type="Gene3D" id="3.10.580.10">
    <property type="entry name" value="CBS-domain"/>
    <property type="match status" value="1"/>
</dbReference>
<proteinExistence type="predicted"/>
<evidence type="ECO:0000313" key="2">
    <source>
        <dbReference type="EMBL" id="BEP30350.1"/>
    </source>
</evidence>
<dbReference type="EMBL" id="AP028654">
    <property type="protein sequence ID" value="BEP30350.1"/>
    <property type="molecule type" value="Genomic_DNA"/>
</dbReference>
<dbReference type="InterPro" id="IPR029044">
    <property type="entry name" value="Nucleotide-diphossugar_trans"/>
</dbReference>
<dbReference type="InterPro" id="IPR050486">
    <property type="entry name" value="Mannose-1P_guanyltransferase"/>
</dbReference>
<dbReference type="Pfam" id="PF00483">
    <property type="entry name" value="NTP_transferase"/>
    <property type="match status" value="1"/>
</dbReference>
<evidence type="ECO:0000259" key="1">
    <source>
        <dbReference type="Pfam" id="PF00483"/>
    </source>
</evidence>
<evidence type="ECO:0000313" key="3">
    <source>
        <dbReference type="Proteomes" id="UP001321786"/>
    </source>
</evidence>
<dbReference type="SUPFAM" id="SSF53448">
    <property type="entry name" value="Nucleotide-diphospho-sugar transferases"/>
    <property type="match status" value="1"/>
</dbReference>
<dbReference type="PANTHER" id="PTHR22572">
    <property type="entry name" value="SUGAR-1-PHOSPHATE GUANYL TRANSFERASE"/>
    <property type="match status" value="1"/>
</dbReference>
<dbReference type="AlphaFoldDB" id="A0AAU9EZ17"/>
<dbReference type="InterPro" id="IPR046342">
    <property type="entry name" value="CBS_dom_sf"/>
</dbReference>
<name>A0AAU9EZ17_9FIRM</name>
<gene>
    <name evidence="2" type="ORF">HLPR_26810</name>
</gene>